<dbReference type="EMBL" id="LQOD01000456">
    <property type="protein sequence ID" value="KXT90577.1"/>
    <property type="molecule type" value="Genomic_DNA"/>
</dbReference>
<dbReference type="PATRIC" id="fig|28037.233.peg.2352"/>
<comment type="caution">
    <text evidence="1">The sequence shown here is derived from an EMBL/GenBank/DDBJ whole genome shotgun (WGS) entry which is preliminary data.</text>
</comment>
<dbReference type="OrthoDB" id="2243928at2"/>
<accession>A0A139PJR1</accession>
<reference evidence="1 2" key="1">
    <citation type="submission" date="2016-01" db="EMBL/GenBank/DDBJ databases">
        <title>Highly variable Streptococcus oralis are common among viridans streptococci isolated from primates.</title>
        <authorList>
            <person name="Denapaite D."/>
            <person name="Rieger M."/>
            <person name="Koendgen S."/>
            <person name="Brueckner R."/>
            <person name="Ochigava I."/>
            <person name="Kappeler P."/>
            <person name="Maetz-Rensing K."/>
            <person name="Leendertz F."/>
            <person name="Hakenbeck R."/>
        </authorList>
    </citation>
    <scope>NUCLEOTIDE SEQUENCE [LARGE SCALE GENOMIC DNA]</scope>
    <source>
        <strain evidence="1 2">DD26</strain>
    </source>
</reference>
<dbReference type="RefSeq" id="WP_061440103.1">
    <property type="nucleotide sequence ID" value="NZ_KQ970304.1"/>
</dbReference>
<dbReference type="Proteomes" id="UP000070458">
    <property type="component" value="Unassembled WGS sequence"/>
</dbReference>
<organism evidence="1 2">
    <name type="scientific">Streptococcus mitis</name>
    <dbReference type="NCBI Taxonomy" id="28037"/>
    <lineage>
        <taxon>Bacteria</taxon>
        <taxon>Bacillati</taxon>
        <taxon>Bacillota</taxon>
        <taxon>Bacilli</taxon>
        <taxon>Lactobacillales</taxon>
        <taxon>Streptococcaceae</taxon>
        <taxon>Streptococcus</taxon>
        <taxon>Streptococcus mitis group</taxon>
    </lineage>
</organism>
<name>A0A139PJR1_STRMT</name>
<dbReference type="InterPro" id="IPR012865">
    <property type="entry name" value="DUF1642"/>
</dbReference>
<dbReference type="AlphaFoldDB" id="A0A139PJR1"/>
<evidence type="ECO:0000313" key="1">
    <source>
        <dbReference type="EMBL" id="KXT90577.1"/>
    </source>
</evidence>
<protein>
    <submittedName>
        <fullName evidence="1">Putative phage protein</fullName>
    </submittedName>
</protein>
<proteinExistence type="predicted"/>
<evidence type="ECO:0000313" key="2">
    <source>
        <dbReference type="Proteomes" id="UP000070458"/>
    </source>
</evidence>
<gene>
    <name evidence="1" type="ORF">SMIDD26_02004</name>
</gene>
<sequence length="159" mass="18690">MKLKELIEKFEERKTIIGNYQGYAVWWEDVKEIFEQLDEPQPVKIPQCVADWIEECKKKGDLSLGGAIQLPCPEIYEWLMDWENQELFAQAWIFGYEVEEEKQYAVKIKASGQYLAKTKLKEISFMYNGACSHFTRKQLEEAGFGWVFDCLGIEIEEVE</sequence>
<dbReference type="Pfam" id="PF07852">
    <property type="entry name" value="DUF1642"/>
    <property type="match status" value="1"/>
</dbReference>